<feature type="domain" description="Amidohydrolase-related" evidence="2">
    <location>
        <begin position="88"/>
        <end position="429"/>
    </location>
</feature>
<dbReference type="PANTHER" id="PTHR43135">
    <property type="entry name" value="ALPHA-D-RIBOSE 1-METHYLPHOSPHONATE 5-TRIPHOSPHATE DIPHOSPHATASE"/>
    <property type="match status" value="1"/>
</dbReference>
<keyword evidence="1" id="KW-0732">Signal</keyword>
<dbReference type="Gene3D" id="2.30.40.10">
    <property type="entry name" value="Urease, subunit C, domain 1"/>
    <property type="match status" value="1"/>
</dbReference>
<dbReference type="InterPro" id="IPR057744">
    <property type="entry name" value="OTAase-like"/>
</dbReference>
<evidence type="ECO:0000259" key="2">
    <source>
        <dbReference type="Pfam" id="PF01979"/>
    </source>
</evidence>
<dbReference type="InterPro" id="IPR032466">
    <property type="entry name" value="Metal_Hydrolase"/>
</dbReference>
<comment type="caution">
    <text evidence="3">The sequence shown here is derived from an EMBL/GenBank/DDBJ whole genome shotgun (WGS) entry which is preliminary data.</text>
</comment>
<dbReference type="InterPro" id="IPR006680">
    <property type="entry name" value="Amidohydro-rel"/>
</dbReference>
<dbReference type="RefSeq" id="WP_263341575.1">
    <property type="nucleotide sequence ID" value="NZ_JAGSYH010000007.1"/>
</dbReference>
<dbReference type="SUPFAM" id="SSF51556">
    <property type="entry name" value="Metallo-dependent hydrolases"/>
    <property type="match status" value="1"/>
</dbReference>
<dbReference type="EMBL" id="JBHSPH010000018">
    <property type="protein sequence ID" value="MFC5865273.1"/>
    <property type="molecule type" value="Genomic_DNA"/>
</dbReference>
<accession>A0ABW1EQT0</accession>
<gene>
    <name evidence="3" type="ORF">ACFPT7_23410</name>
</gene>
<name>A0ABW1EQT0_9BACT</name>
<evidence type="ECO:0000256" key="1">
    <source>
        <dbReference type="SAM" id="SignalP"/>
    </source>
</evidence>
<dbReference type="Gene3D" id="3.20.20.140">
    <property type="entry name" value="Metal-dependent hydrolases"/>
    <property type="match status" value="1"/>
</dbReference>
<dbReference type="Pfam" id="PF01979">
    <property type="entry name" value="Amidohydro_1"/>
    <property type="match status" value="1"/>
</dbReference>
<dbReference type="PANTHER" id="PTHR43135:SF3">
    <property type="entry name" value="ALPHA-D-RIBOSE 1-METHYLPHOSPHONATE 5-TRIPHOSPHATE DIPHOSPHATASE"/>
    <property type="match status" value="1"/>
</dbReference>
<feature type="chain" id="PRO_5046950515" evidence="1">
    <location>
        <begin position="21"/>
        <end position="437"/>
    </location>
</feature>
<protein>
    <submittedName>
        <fullName evidence="3">Amidohydrolase family protein</fullName>
    </submittedName>
</protein>
<reference evidence="4" key="1">
    <citation type="journal article" date="2019" name="Int. J. Syst. Evol. Microbiol.">
        <title>The Global Catalogue of Microorganisms (GCM) 10K type strain sequencing project: providing services to taxonomists for standard genome sequencing and annotation.</title>
        <authorList>
            <consortium name="The Broad Institute Genomics Platform"/>
            <consortium name="The Broad Institute Genome Sequencing Center for Infectious Disease"/>
            <person name="Wu L."/>
            <person name="Ma J."/>
        </authorList>
    </citation>
    <scope>NUCLEOTIDE SEQUENCE [LARGE SCALE GENOMIC DNA]</scope>
    <source>
        <strain evidence="4">JCM 4087</strain>
    </source>
</reference>
<dbReference type="InterPro" id="IPR051781">
    <property type="entry name" value="Metallo-dep_Hydrolase"/>
</dbReference>
<organism evidence="3 4">
    <name type="scientific">Acidicapsa dinghuensis</name>
    <dbReference type="NCBI Taxonomy" id="2218256"/>
    <lineage>
        <taxon>Bacteria</taxon>
        <taxon>Pseudomonadati</taxon>
        <taxon>Acidobacteriota</taxon>
        <taxon>Terriglobia</taxon>
        <taxon>Terriglobales</taxon>
        <taxon>Acidobacteriaceae</taxon>
        <taxon>Acidicapsa</taxon>
    </lineage>
</organism>
<dbReference type="Proteomes" id="UP001596091">
    <property type="component" value="Unassembled WGS sequence"/>
</dbReference>
<dbReference type="CDD" id="cd01299">
    <property type="entry name" value="Met_dep_hydrolase_A"/>
    <property type="match status" value="1"/>
</dbReference>
<feature type="signal peptide" evidence="1">
    <location>
        <begin position="1"/>
        <end position="20"/>
    </location>
</feature>
<proteinExistence type="predicted"/>
<dbReference type="InterPro" id="IPR011059">
    <property type="entry name" value="Metal-dep_hydrolase_composite"/>
</dbReference>
<dbReference type="SUPFAM" id="SSF51338">
    <property type="entry name" value="Composite domain of metallo-dependent hydrolases"/>
    <property type="match status" value="2"/>
</dbReference>
<sequence length="437" mass="46286">MRVRGLSFASVLVVSAVSFSSITTMSLAQEAAAGRTLVRAGHLLDVHTGKTLDAQTIVVQGDRIVSIGATSSVQSQAGDKVVDLGSMTVTPGLIDAHTHITMNTEFDPYKELTGTDGKQGINGVVNARKTLLAGFTTIRNVGADDYVDVDLRDAIDAGQVPGPHMLVSGPALGITGGHCDDNLLPFQYHIVGDGVADGIAAVQQKVRQNIKYGADVIKVCATGGVLSKGDDPQASQYTLEELKAIVADAHRLGRKVAAHAHGAQGILWASEAGIDSIEHGSYIDDAGIAEMKKHGTWLVPTLYLEDWQLEYGKLPPFYAQKMRDVSAVAKKNIRHAYESGVHIALGTDAAVYPHGLNGHELEVYVRDIHMTPLAAIQSGTVNAAELLGITDKAGSLDAGKWADIIAVDGDPLQDVKLFQDVKFVMKAGVVYKGPEAK</sequence>
<evidence type="ECO:0000313" key="4">
    <source>
        <dbReference type="Proteomes" id="UP001596091"/>
    </source>
</evidence>
<keyword evidence="4" id="KW-1185">Reference proteome</keyword>
<evidence type="ECO:0000313" key="3">
    <source>
        <dbReference type="EMBL" id="MFC5865273.1"/>
    </source>
</evidence>